<dbReference type="InterPro" id="IPR000700">
    <property type="entry name" value="PAS-assoc_C"/>
</dbReference>
<feature type="modified residue" description="4-aspartylphosphate" evidence="12">
    <location>
        <position position="616"/>
    </location>
</feature>
<evidence type="ECO:0000256" key="10">
    <source>
        <dbReference type="ARBA" id="ARBA00023012"/>
    </source>
</evidence>
<evidence type="ECO:0000256" key="4">
    <source>
        <dbReference type="ARBA" id="ARBA00022475"/>
    </source>
</evidence>
<dbReference type="SUPFAM" id="SSF47384">
    <property type="entry name" value="Homodimeric domain of signal transducing histidine kinase"/>
    <property type="match status" value="1"/>
</dbReference>
<evidence type="ECO:0000313" key="17">
    <source>
        <dbReference type="EMBL" id="MBP3192105.1"/>
    </source>
</evidence>
<dbReference type="GO" id="GO:0005524">
    <property type="term" value="F:ATP binding"/>
    <property type="evidence" value="ECO:0007669"/>
    <property type="project" value="UniProtKB-KW"/>
</dbReference>
<dbReference type="PROSITE" id="PS50113">
    <property type="entry name" value="PAC"/>
    <property type="match status" value="1"/>
</dbReference>
<evidence type="ECO:0000259" key="13">
    <source>
        <dbReference type="PROSITE" id="PS50109"/>
    </source>
</evidence>
<organism evidence="17 18">
    <name type="scientific">Natronogracilivirga saccharolytica</name>
    <dbReference type="NCBI Taxonomy" id="2812953"/>
    <lineage>
        <taxon>Bacteria</taxon>
        <taxon>Pseudomonadati</taxon>
        <taxon>Balneolota</taxon>
        <taxon>Balneolia</taxon>
        <taxon>Balneolales</taxon>
        <taxon>Cyclonatronaceae</taxon>
        <taxon>Natronogracilivirga</taxon>
    </lineage>
</organism>
<dbReference type="Pfam" id="PF00072">
    <property type="entry name" value="Response_reg"/>
    <property type="match status" value="1"/>
</dbReference>
<dbReference type="CDD" id="cd16922">
    <property type="entry name" value="HATPase_EvgS-ArcB-TorS-like"/>
    <property type="match status" value="1"/>
</dbReference>
<protein>
    <recommendedName>
        <fullName evidence="3">histidine kinase</fullName>
        <ecNumber evidence="3">2.7.13.3</ecNumber>
    </recommendedName>
</protein>
<dbReference type="SMART" id="SM00388">
    <property type="entry name" value="HisKA"/>
    <property type="match status" value="1"/>
</dbReference>
<evidence type="ECO:0000259" key="14">
    <source>
        <dbReference type="PROSITE" id="PS50110"/>
    </source>
</evidence>
<evidence type="ECO:0000256" key="3">
    <source>
        <dbReference type="ARBA" id="ARBA00012438"/>
    </source>
</evidence>
<dbReference type="SMART" id="SM00387">
    <property type="entry name" value="HATPase_c"/>
    <property type="match status" value="1"/>
</dbReference>
<feature type="domain" description="PAC" evidence="16">
    <location>
        <begin position="256"/>
        <end position="307"/>
    </location>
</feature>
<dbReference type="InterPro" id="IPR029016">
    <property type="entry name" value="GAF-like_dom_sf"/>
</dbReference>
<dbReference type="InterPro" id="IPR035965">
    <property type="entry name" value="PAS-like_dom_sf"/>
</dbReference>
<dbReference type="NCBIfam" id="TIGR00229">
    <property type="entry name" value="sensory_box"/>
    <property type="match status" value="1"/>
</dbReference>
<dbReference type="PROSITE" id="PS50110">
    <property type="entry name" value="RESPONSE_REGULATORY"/>
    <property type="match status" value="1"/>
</dbReference>
<keyword evidence="10" id="KW-0902">Two-component regulatory system</keyword>
<proteinExistence type="predicted"/>
<dbReference type="GO" id="GO:0000155">
    <property type="term" value="F:phosphorelay sensor kinase activity"/>
    <property type="evidence" value="ECO:0007669"/>
    <property type="project" value="InterPro"/>
</dbReference>
<dbReference type="SUPFAM" id="SSF55781">
    <property type="entry name" value="GAF domain-like"/>
    <property type="match status" value="1"/>
</dbReference>
<evidence type="ECO:0000313" key="18">
    <source>
        <dbReference type="Proteomes" id="UP000673975"/>
    </source>
</evidence>
<dbReference type="InterPro" id="IPR003661">
    <property type="entry name" value="HisK_dim/P_dom"/>
</dbReference>
<evidence type="ECO:0000256" key="8">
    <source>
        <dbReference type="ARBA" id="ARBA00022777"/>
    </source>
</evidence>
<evidence type="ECO:0000256" key="9">
    <source>
        <dbReference type="ARBA" id="ARBA00022840"/>
    </source>
</evidence>
<keyword evidence="11" id="KW-0472">Membrane</keyword>
<keyword evidence="9" id="KW-0067">ATP-binding</keyword>
<dbReference type="EC" id="2.7.13.3" evidence="3"/>
<dbReference type="Gene3D" id="3.30.450.40">
    <property type="match status" value="1"/>
</dbReference>
<dbReference type="Gene3D" id="3.30.565.10">
    <property type="entry name" value="Histidine kinase-like ATPase, C-terminal domain"/>
    <property type="match status" value="1"/>
</dbReference>
<dbReference type="PROSITE" id="PS50112">
    <property type="entry name" value="PAS"/>
    <property type="match status" value="1"/>
</dbReference>
<dbReference type="RefSeq" id="WP_210511001.1">
    <property type="nucleotide sequence ID" value="NZ_JAFIDN010000003.1"/>
</dbReference>
<dbReference type="CDD" id="cd00130">
    <property type="entry name" value="PAS"/>
    <property type="match status" value="1"/>
</dbReference>
<evidence type="ECO:0000256" key="12">
    <source>
        <dbReference type="PROSITE-ProRule" id="PRU00169"/>
    </source>
</evidence>
<dbReference type="PROSITE" id="PS50109">
    <property type="entry name" value="HIS_KIN"/>
    <property type="match status" value="1"/>
</dbReference>
<comment type="catalytic activity">
    <reaction evidence="1">
        <text>ATP + protein L-histidine = ADP + protein N-phospho-L-histidine.</text>
        <dbReference type="EC" id="2.7.13.3"/>
    </reaction>
</comment>
<dbReference type="CDD" id="cd00082">
    <property type="entry name" value="HisKA"/>
    <property type="match status" value="1"/>
</dbReference>
<dbReference type="InterPro" id="IPR005467">
    <property type="entry name" value="His_kinase_dom"/>
</dbReference>
<keyword evidence="8" id="KW-0418">Kinase</keyword>
<keyword evidence="7" id="KW-0547">Nucleotide-binding</keyword>
<comment type="caution">
    <text evidence="17">The sequence shown here is derived from an EMBL/GenBank/DDBJ whole genome shotgun (WGS) entry which is preliminary data.</text>
</comment>
<dbReference type="EMBL" id="JAFIDN010000003">
    <property type="protein sequence ID" value="MBP3192105.1"/>
    <property type="molecule type" value="Genomic_DNA"/>
</dbReference>
<keyword evidence="6" id="KW-0808">Transferase</keyword>
<reference evidence="17" key="1">
    <citation type="submission" date="2021-02" db="EMBL/GenBank/DDBJ databases">
        <title>Natronogracilivirga saccharolytica gen. nov. sp. nov. a new anaerobic, haloalkiliphilic carbohydrate-fermenting bacterium from soda lake and proposing of Cyclonatronumiaceae fam. nov. in the phylum Balneolaeota.</title>
        <authorList>
            <person name="Zhilina T.N."/>
            <person name="Sorokin D.Y."/>
            <person name="Zavarzina D.G."/>
            <person name="Toshchakov S.V."/>
            <person name="Kublanov I.V."/>
        </authorList>
    </citation>
    <scope>NUCLEOTIDE SEQUENCE</scope>
    <source>
        <strain evidence="17">Z-1702</strain>
    </source>
</reference>
<dbReference type="FunFam" id="3.30.565.10:FF:000023">
    <property type="entry name" value="PAS domain-containing sensor histidine kinase"/>
    <property type="match status" value="1"/>
</dbReference>
<evidence type="ECO:0000256" key="5">
    <source>
        <dbReference type="ARBA" id="ARBA00022553"/>
    </source>
</evidence>
<dbReference type="Pfam" id="PF02518">
    <property type="entry name" value="HATPase_c"/>
    <property type="match status" value="1"/>
</dbReference>
<dbReference type="SUPFAM" id="SSF55785">
    <property type="entry name" value="PYP-like sensor domain (PAS domain)"/>
    <property type="match status" value="1"/>
</dbReference>
<feature type="domain" description="Histidine kinase" evidence="13">
    <location>
        <begin position="325"/>
        <end position="544"/>
    </location>
</feature>
<evidence type="ECO:0000256" key="7">
    <source>
        <dbReference type="ARBA" id="ARBA00022741"/>
    </source>
</evidence>
<dbReference type="Gene3D" id="3.30.450.20">
    <property type="entry name" value="PAS domain"/>
    <property type="match status" value="1"/>
</dbReference>
<dbReference type="InterPro" id="IPR000014">
    <property type="entry name" value="PAS"/>
</dbReference>
<keyword evidence="4" id="KW-1003">Cell membrane</keyword>
<dbReference type="InterPro" id="IPR001789">
    <property type="entry name" value="Sig_transdc_resp-reg_receiver"/>
</dbReference>
<dbReference type="Gene3D" id="1.10.287.130">
    <property type="match status" value="1"/>
</dbReference>
<dbReference type="PRINTS" id="PR00344">
    <property type="entry name" value="BCTRLSENSOR"/>
</dbReference>
<dbReference type="GO" id="GO:0009927">
    <property type="term" value="F:histidine phosphotransfer kinase activity"/>
    <property type="evidence" value="ECO:0007669"/>
    <property type="project" value="TreeGrafter"/>
</dbReference>
<dbReference type="InterPro" id="IPR036890">
    <property type="entry name" value="HATPase_C_sf"/>
</dbReference>
<evidence type="ECO:0000259" key="15">
    <source>
        <dbReference type="PROSITE" id="PS50112"/>
    </source>
</evidence>
<dbReference type="SMART" id="SM00448">
    <property type="entry name" value="REC"/>
    <property type="match status" value="1"/>
</dbReference>
<dbReference type="InterPro" id="IPR011006">
    <property type="entry name" value="CheY-like_superfamily"/>
</dbReference>
<dbReference type="Pfam" id="PF08447">
    <property type="entry name" value="PAS_3"/>
    <property type="match status" value="1"/>
</dbReference>
<evidence type="ECO:0000256" key="11">
    <source>
        <dbReference type="ARBA" id="ARBA00023136"/>
    </source>
</evidence>
<comment type="subcellular location">
    <subcellularLocation>
        <location evidence="2">Cell membrane</location>
    </subcellularLocation>
</comment>
<dbReference type="InterPro" id="IPR004358">
    <property type="entry name" value="Sig_transdc_His_kin-like_C"/>
</dbReference>
<dbReference type="GO" id="GO:0005886">
    <property type="term" value="C:plasma membrane"/>
    <property type="evidence" value="ECO:0007669"/>
    <property type="project" value="UniProtKB-SubCell"/>
</dbReference>
<keyword evidence="5 12" id="KW-0597">Phosphoprotein</keyword>
<dbReference type="InterPro" id="IPR013655">
    <property type="entry name" value="PAS_fold_3"/>
</dbReference>
<feature type="domain" description="Response regulatory" evidence="14">
    <location>
        <begin position="568"/>
        <end position="684"/>
    </location>
</feature>
<dbReference type="AlphaFoldDB" id="A0A8J7RJT5"/>
<name>A0A8J7RJT5_9BACT</name>
<dbReference type="SMART" id="SM00091">
    <property type="entry name" value="PAS"/>
    <property type="match status" value="1"/>
</dbReference>
<evidence type="ECO:0000259" key="16">
    <source>
        <dbReference type="PROSITE" id="PS50113"/>
    </source>
</evidence>
<dbReference type="Gene3D" id="3.40.50.2300">
    <property type="match status" value="1"/>
</dbReference>
<evidence type="ECO:0000256" key="1">
    <source>
        <dbReference type="ARBA" id="ARBA00000085"/>
    </source>
</evidence>
<evidence type="ECO:0000256" key="2">
    <source>
        <dbReference type="ARBA" id="ARBA00004236"/>
    </source>
</evidence>
<dbReference type="SUPFAM" id="SSF52172">
    <property type="entry name" value="CheY-like"/>
    <property type="match status" value="1"/>
</dbReference>
<dbReference type="Pfam" id="PF00512">
    <property type="entry name" value="HisKA"/>
    <property type="match status" value="1"/>
</dbReference>
<gene>
    <name evidence="17" type="ORF">NATSA_05465</name>
</gene>
<keyword evidence="18" id="KW-1185">Reference proteome</keyword>
<dbReference type="PANTHER" id="PTHR43047">
    <property type="entry name" value="TWO-COMPONENT HISTIDINE PROTEIN KINASE"/>
    <property type="match status" value="1"/>
</dbReference>
<feature type="domain" description="PAS" evidence="15">
    <location>
        <begin position="182"/>
        <end position="252"/>
    </location>
</feature>
<dbReference type="PANTHER" id="PTHR43047:SF72">
    <property type="entry name" value="OSMOSENSING HISTIDINE PROTEIN KINASE SLN1"/>
    <property type="match status" value="1"/>
</dbReference>
<sequence>MNIQKNAQNRMDQASNEIRNRLVREKSPDMNAILHLLGKSVSADRICVCLFPLESDHNNSTRELYHWESGSWKSKNSSNKPEDFEWWNDSVFDGEHVLCEDTAKLQPGEGPDVTMVRAAGVRSLAAYPFRSEETGYTGIIELNWVEPDFGGTDPDLNALAMIVEMVSSHIIRSQAEEKLRRSESRFRSLIQKSSDIVAVLGLDRKFMYVSPSVKKVLGYEEDELLQSDAFSFIHEQDLPDVEKAFDQVRQKPESDIIAEYRFQHKKGHWVYLESVGYDMTDDPDLGGIVINSRDISDRKKAQQQLIKARDLAEDINRVKTALLANMSHEMRTPLTGILGFASILESDIEDPEHRKMAGRIQSSGRRLLETIESILDLARLEAEQVDIHPEEVNIIDEVSRAMDMHIRTAEHKGLSFEVKSEFDRLPVHVDRQLFNRVLYNLLSNAFKYTDRGKVSVIVSVADDQYGKWLQVDVKDTGVGIEKEFLPKAFEEFQQESTGFSRKFEGTGLGLTISRRLVEIMGGTITAESEKNKGSTFTIRLPYKDSIQIQRDIAEKVPAEPQEDPARPRILLVEDDFDSSDITSLYLGSKYDVSAVDTGERALEILRQHTFDLVIMDISLGTGMDGVDTLKAMKNNPVLAKIPAIALTAHALSGDEEYYLSQGFTGYLAKPFKKNELMKLVGQYV</sequence>
<dbReference type="InterPro" id="IPR036097">
    <property type="entry name" value="HisK_dim/P_sf"/>
</dbReference>
<evidence type="ECO:0000256" key="6">
    <source>
        <dbReference type="ARBA" id="ARBA00022679"/>
    </source>
</evidence>
<dbReference type="SUPFAM" id="SSF55874">
    <property type="entry name" value="ATPase domain of HSP90 chaperone/DNA topoisomerase II/histidine kinase"/>
    <property type="match status" value="1"/>
</dbReference>
<dbReference type="InterPro" id="IPR003594">
    <property type="entry name" value="HATPase_dom"/>
</dbReference>
<accession>A0A8J7RJT5</accession>
<dbReference type="Proteomes" id="UP000673975">
    <property type="component" value="Unassembled WGS sequence"/>
</dbReference>